<evidence type="ECO:0000256" key="6">
    <source>
        <dbReference type="ARBA" id="ARBA00022692"/>
    </source>
</evidence>
<feature type="transmembrane region" description="Helical" evidence="13">
    <location>
        <begin position="384"/>
        <end position="403"/>
    </location>
</feature>
<evidence type="ECO:0000256" key="1">
    <source>
        <dbReference type="ARBA" id="ARBA00004429"/>
    </source>
</evidence>
<dbReference type="InterPro" id="IPR028055">
    <property type="entry name" value="YidC/Oxa/ALB_C"/>
</dbReference>
<reference evidence="17 18" key="1">
    <citation type="submission" date="2024-08" db="EMBL/GenBank/DDBJ databases">
        <title>Whole-genome sequencing of halo(alkali)philic microorganisms from hypersaline lakes.</title>
        <authorList>
            <person name="Sorokin D.Y."/>
            <person name="Merkel A.Y."/>
            <person name="Messina E."/>
            <person name="Yakimov M."/>
        </authorList>
    </citation>
    <scope>NUCLEOTIDE SEQUENCE [LARGE SCALE GENOMIC DNA]</scope>
    <source>
        <strain evidence="17 18">Cl-TMA</strain>
    </source>
</reference>
<organism evidence="17 18">
    <name type="scientific">Thiohalorhabdus methylotrophus</name>
    <dbReference type="NCBI Taxonomy" id="3242694"/>
    <lineage>
        <taxon>Bacteria</taxon>
        <taxon>Pseudomonadati</taxon>
        <taxon>Pseudomonadota</taxon>
        <taxon>Gammaproteobacteria</taxon>
        <taxon>Thiohalorhabdales</taxon>
        <taxon>Thiohalorhabdaceae</taxon>
        <taxon>Thiohalorhabdus</taxon>
    </lineage>
</organism>
<dbReference type="Proteomes" id="UP001575181">
    <property type="component" value="Unassembled WGS sequence"/>
</dbReference>
<dbReference type="NCBIfam" id="NF002352">
    <property type="entry name" value="PRK01318.1-3"/>
    <property type="match status" value="1"/>
</dbReference>
<dbReference type="NCBIfam" id="TIGR03593">
    <property type="entry name" value="yidC_nterm"/>
    <property type="match status" value="1"/>
</dbReference>
<keyword evidence="8 13" id="KW-1133">Transmembrane helix</keyword>
<evidence type="ECO:0000256" key="7">
    <source>
        <dbReference type="ARBA" id="ARBA00022927"/>
    </source>
</evidence>
<dbReference type="HAMAP" id="MF_01810">
    <property type="entry name" value="YidC_type1"/>
    <property type="match status" value="1"/>
</dbReference>
<feature type="transmembrane region" description="Helical" evidence="13">
    <location>
        <begin position="523"/>
        <end position="547"/>
    </location>
</feature>
<dbReference type="PRINTS" id="PR00701">
    <property type="entry name" value="60KDINNERMP"/>
</dbReference>
<protein>
    <recommendedName>
        <fullName evidence="3 13">Membrane protein insertase YidC</fullName>
    </recommendedName>
    <alternativeName>
        <fullName evidence="12 13">Foldase YidC</fullName>
    </alternativeName>
    <alternativeName>
        <fullName evidence="11 13">Membrane integrase YidC</fullName>
    </alternativeName>
    <alternativeName>
        <fullName evidence="13">Membrane protein YidC</fullName>
    </alternativeName>
</protein>
<evidence type="ECO:0000313" key="18">
    <source>
        <dbReference type="Proteomes" id="UP001575181"/>
    </source>
</evidence>
<accession>A0ABV4TPU6</accession>
<evidence type="ECO:0000259" key="15">
    <source>
        <dbReference type="Pfam" id="PF02096"/>
    </source>
</evidence>
<evidence type="ECO:0000256" key="2">
    <source>
        <dbReference type="ARBA" id="ARBA00010527"/>
    </source>
</evidence>
<evidence type="ECO:0000313" key="17">
    <source>
        <dbReference type="EMBL" id="MFA9459243.1"/>
    </source>
</evidence>
<feature type="compositionally biased region" description="Basic and acidic residues" evidence="14">
    <location>
        <begin position="40"/>
        <end position="57"/>
    </location>
</feature>
<dbReference type="RefSeq" id="WP_373654035.1">
    <property type="nucleotide sequence ID" value="NZ_JBGUAW010000001.1"/>
</dbReference>
<dbReference type="InterPro" id="IPR047196">
    <property type="entry name" value="YidC_ALB_C"/>
</dbReference>
<keyword evidence="6 13" id="KW-0812">Transmembrane</keyword>
<dbReference type="Pfam" id="PF02096">
    <property type="entry name" value="60KD_IMP"/>
    <property type="match status" value="1"/>
</dbReference>
<feature type="domain" description="Membrane insertase YidC/Oxa/ALB C-terminal" evidence="15">
    <location>
        <begin position="384"/>
        <end position="562"/>
    </location>
</feature>
<keyword evidence="10 13" id="KW-0143">Chaperone</keyword>
<gene>
    <name evidence="13 17" type="primary">yidC</name>
    <name evidence="17" type="ORF">ACERLL_00190</name>
</gene>
<feature type="region of interest" description="Disordered" evidence="14">
    <location>
        <begin position="35"/>
        <end position="90"/>
    </location>
</feature>
<dbReference type="CDD" id="cd19961">
    <property type="entry name" value="EcYidC-like_peri"/>
    <property type="match status" value="1"/>
</dbReference>
<evidence type="ECO:0000256" key="4">
    <source>
        <dbReference type="ARBA" id="ARBA00022448"/>
    </source>
</evidence>
<dbReference type="InterPro" id="IPR001708">
    <property type="entry name" value="YidC/ALB3/OXA1/COX18"/>
</dbReference>
<dbReference type="PANTHER" id="PTHR12428:SF65">
    <property type="entry name" value="CYTOCHROME C OXIDASE ASSEMBLY PROTEIN COX18, MITOCHONDRIAL"/>
    <property type="match status" value="1"/>
</dbReference>
<evidence type="ECO:0000256" key="11">
    <source>
        <dbReference type="ARBA" id="ARBA00033245"/>
    </source>
</evidence>
<keyword evidence="7 13" id="KW-0653">Protein transport</keyword>
<feature type="domain" description="Membrane insertase YidC N-terminal" evidence="16">
    <location>
        <begin position="93"/>
        <end position="372"/>
    </location>
</feature>
<comment type="similarity">
    <text evidence="2 13">Belongs to the OXA1/ALB3/YidC family. Type 1 subfamily.</text>
</comment>
<feature type="transmembrane region" description="Helical" evidence="13">
    <location>
        <begin position="447"/>
        <end position="470"/>
    </location>
</feature>
<keyword evidence="9 13" id="KW-0472">Membrane</keyword>
<sequence>MDTKRFLLAIGLTLLILWLYQSWLEYQYPTYYQQQTAENGRSKDSAEGREGRQERKGGTTAESGESVPKVRGDRQSQPAEPRQQAAGFPASGLTVETDVLRVSFSPGSGDPVSGSLLKYREEDNPKSPPVQVLENSGSWLVVGQSGWIPGSSSGYAPSHQAEFQGPSEGKRILQEGEDALKVTYTRTHGDLEFRKTYHFRRGSYAVRTEYTVVNRGDDPWQGYLYGQIRQRGSKAKGNWMLGQFLYHGPVVFTNNAMKTFSAEDLREKSNNTFQSSDPSGWAGIMSRYFMSVWVPKVMEGNSFTVRASGQDLYAGFTAPFPRVAPGGQASMEQALFIGPKEQSVVAEVGENRQLRRAVDYGILSFLAIPLFEVLQFFHSLVGNYGFAIILVVIAIKLVFYPLFTMSYRAMAKMRKVQPELQRLREQYGDDRQKLNEEMMRLYREEKVNPLGGCLPILVQIPVFISLYWVLLESVEIRHEPFILWITDLTSQDPFYVLPILMGASMVVQQLLNPAPLDPIQKKVMLALPVVFTVFFMQFPAGLVLYWLSNNLLSIAQQWWVMRKID</sequence>
<comment type="subunit">
    <text evidence="13">Interacts with the Sec translocase complex via SecD. Specifically interacts with transmembrane segments of nascent integral membrane proteins during membrane integration.</text>
</comment>
<keyword evidence="4 13" id="KW-0813">Transport</keyword>
<comment type="subcellular location">
    <subcellularLocation>
        <location evidence="1">Cell inner membrane</location>
        <topology evidence="1">Multi-pass membrane protein</topology>
    </subcellularLocation>
    <subcellularLocation>
        <location evidence="13">Cell membrane</location>
        <topology evidence="13">Multi-pass membrane protein</topology>
    </subcellularLocation>
</comment>
<evidence type="ECO:0000256" key="14">
    <source>
        <dbReference type="SAM" id="MobiDB-lite"/>
    </source>
</evidence>
<evidence type="ECO:0000256" key="10">
    <source>
        <dbReference type="ARBA" id="ARBA00023186"/>
    </source>
</evidence>
<keyword evidence="5 13" id="KW-1003">Cell membrane</keyword>
<dbReference type="CDD" id="cd20070">
    <property type="entry name" value="5TM_YidC_Alb3"/>
    <property type="match status" value="1"/>
</dbReference>
<dbReference type="EMBL" id="JBGUAW010000001">
    <property type="protein sequence ID" value="MFA9459243.1"/>
    <property type="molecule type" value="Genomic_DNA"/>
</dbReference>
<dbReference type="Pfam" id="PF14849">
    <property type="entry name" value="YidC_periplas"/>
    <property type="match status" value="1"/>
</dbReference>
<dbReference type="InterPro" id="IPR019998">
    <property type="entry name" value="Membr_insert_YidC"/>
</dbReference>
<dbReference type="InterPro" id="IPR028053">
    <property type="entry name" value="Membr_insert_YidC_N"/>
</dbReference>
<name>A0ABV4TPU6_9GAMM</name>
<dbReference type="PRINTS" id="PR01900">
    <property type="entry name" value="YIDCPROTEIN"/>
</dbReference>
<evidence type="ECO:0000259" key="16">
    <source>
        <dbReference type="Pfam" id="PF14849"/>
    </source>
</evidence>
<comment type="caution">
    <text evidence="17">The sequence shown here is derived from an EMBL/GenBank/DDBJ whole genome shotgun (WGS) entry which is preliminary data.</text>
</comment>
<evidence type="ECO:0000256" key="5">
    <source>
        <dbReference type="ARBA" id="ARBA00022475"/>
    </source>
</evidence>
<proteinExistence type="inferred from homology"/>
<evidence type="ECO:0000256" key="8">
    <source>
        <dbReference type="ARBA" id="ARBA00022989"/>
    </source>
</evidence>
<evidence type="ECO:0000256" key="12">
    <source>
        <dbReference type="ARBA" id="ARBA00033342"/>
    </source>
</evidence>
<feature type="region of interest" description="Disordered" evidence="14">
    <location>
        <begin position="102"/>
        <end position="129"/>
    </location>
</feature>
<dbReference type="PANTHER" id="PTHR12428">
    <property type="entry name" value="OXA1"/>
    <property type="match status" value="1"/>
</dbReference>
<dbReference type="Gene3D" id="2.70.98.90">
    <property type="match status" value="1"/>
</dbReference>
<dbReference type="NCBIfam" id="NF002353">
    <property type="entry name" value="PRK01318.1-4"/>
    <property type="match status" value="1"/>
</dbReference>
<evidence type="ECO:0000256" key="13">
    <source>
        <dbReference type="HAMAP-Rule" id="MF_01810"/>
    </source>
</evidence>
<dbReference type="NCBIfam" id="TIGR03592">
    <property type="entry name" value="yidC_oxa1_cterm"/>
    <property type="match status" value="1"/>
</dbReference>
<evidence type="ECO:0000256" key="9">
    <source>
        <dbReference type="ARBA" id="ARBA00023136"/>
    </source>
</evidence>
<dbReference type="InterPro" id="IPR038221">
    <property type="entry name" value="YidC_periplasmic_sf"/>
</dbReference>
<comment type="function">
    <text evidence="13">Required for the insertion and/or proper folding and/or complex formation of integral membrane proteins into the membrane. Involved in integration of membrane proteins that insert both dependently and independently of the Sec translocase complex, as well as at least some lipoproteins. Aids folding of multispanning membrane proteins.</text>
</comment>
<evidence type="ECO:0000256" key="3">
    <source>
        <dbReference type="ARBA" id="ARBA00015325"/>
    </source>
</evidence>
<keyword evidence="18" id="KW-1185">Reference proteome</keyword>
<feature type="transmembrane region" description="Helical" evidence="13">
    <location>
        <begin position="6"/>
        <end position="24"/>
    </location>
</feature>